<evidence type="ECO:0000313" key="5">
    <source>
        <dbReference type="Proteomes" id="UP000675881"/>
    </source>
</evidence>
<feature type="region of interest" description="Disordered" evidence="2">
    <location>
        <begin position="249"/>
        <end position="272"/>
    </location>
</feature>
<dbReference type="EMBL" id="HG994580">
    <property type="protein sequence ID" value="CAF2779049.1"/>
    <property type="molecule type" value="Genomic_DNA"/>
</dbReference>
<organism evidence="4 5">
    <name type="scientific">Lepeophtheirus salmonis</name>
    <name type="common">Salmon louse</name>
    <name type="synonym">Caligus salmonis</name>
    <dbReference type="NCBI Taxonomy" id="72036"/>
    <lineage>
        <taxon>Eukaryota</taxon>
        <taxon>Metazoa</taxon>
        <taxon>Ecdysozoa</taxon>
        <taxon>Arthropoda</taxon>
        <taxon>Crustacea</taxon>
        <taxon>Multicrustacea</taxon>
        <taxon>Hexanauplia</taxon>
        <taxon>Copepoda</taxon>
        <taxon>Siphonostomatoida</taxon>
        <taxon>Caligidae</taxon>
        <taxon>Lepeophtheirus</taxon>
    </lineage>
</organism>
<feature type="transmembrane region" description="Helical" evidence="3">
    <location>
        <begin position="116"/>
        <end position="137"/>
    </location>
</feature>
<name>A0A7R8H077_LEPSM</name>
<feature type="transmembrane region" description="Helical" evidence="3">
    <location>
        <begin position="85"/>
        <end position="110"/>
    </location>
</feature>
<reference evidence="4" key="1">
    <citation type="submission" date="2021-02" db="EMBL/GenBank/DDBJ databases">
        <authorList>
            <person name="Bekaert M."/>
        </authorList>
    </citation>
    <scope>NUCLEOTIDE SEQUENCE</scope>
    <source>
        <strain evidence="4">IoA-00</strain>
    </source>
</reference>
<dbReference type="InterPro" id="IPR024224">
    <property type="entry name" value="DENND6"/>
</dbReference>
<dbReference type="PROSITE" id="PS50211">
    <property type="entry name" value="DENN"/>
    <property type="match status" value="1"/>
</dbReference>
<evidence type="ECO:0000313" key="4">
    <source>
        <dbReference type="EMBL" id="CAF2779049.1"/>
    </source>
</evidence>
<dbReference type="PANTHER" id="PTHR13677:SF0">
    <property type="entry name" value="LD41638P"/>
    <property type="match status" value="1"/>
</dbReference>
<dbReference type="InterPro" id="IPR005352">
    <property type="entry name" value="Erg28"/>
</dbReference>
<evidence type="ECO:0000256" key="2">
    <source>
        <dbReference type="SAM" id="MobiDB-lite"/>
    </source>
</evidence>
<dbReference type="GO" id="GO:0016020">
    <property type="term" value="C:membrane"/>
    <property type="evidence" value="ECO:0007669"/>
    <property type="project" value="InterPro"/>
</dbReference>
<keyword evidence="5" id="KW-1185">Reference proteome</keyword>
<dbReference type="OrthoDB" id="6345150at2759"/>
<sequence length="721" mass="80866">MTVDVLFAIRGLLSFISFTEFTTAGRAIFSLPGIENGGYIDSKLFSGVELSIKAEKTLGHLYGIYSILNGLIIIYSAIYSHYKPVVTLAAASLFVKILFLSTEAFIFGSIVPDQNLIFPLISSFVALGATLALPFIIGGGGEGGLFWSSEENEDILRTMKFSKGATGGHKRKISSSPQAKNPGGWQGFSSWVQGICVVTFDLELGQAIEHLYPPVLRLTEKDKINICYLAFPDSNSGVMGDSQFHFRIRTDGSRRKKPENEEQEKKDTSNLLPDQVSRLSLDNYNSKTPSGIQFDPNYLFGFVYFRQTKDPNIRRGYYQKSLILLSRLPLISFFSQVTNVLAKRYFESSGNLSTLDSACKDIDSWPSPIPGTSHNLLFMGLLFTSFLPSTSIRSSEFGTETICEPLVVMAGAPSLTSSAVQHLTSIIHPLAYCADYRPFYTIHDSDFRDITGSNSNALPNILLGVTNPFFSKALSHWPHIVKLGDGMPSSTCSSSPRHNVTHKQKKISKFKLDSKPGLYSQNRPLLEKDKATIKKIQKGIQMKRPGDVQSALLRRHFLELTQTFMIPLERYMSSLMPLAKNISPYRAAPKVKSFSPDDFFRSLEKYGPQLTSSIKGDWEALYRRFFKSPNFVGWYNSRNKEVCKKLETLHLESLSESKIEHWINGKEEVQLVDMVLRIRKKKLADKSLALPDIVRERLDLHIETIIKALPPDLKPVLEEKL</sequence>
<dbReference type="Pfam" id="PF03694">
    <property type="entry name" value="Erg28"/>
    <property type="match status" value="1"/>
</dbReference>
<gene>
    <name evidence="4" type="ORF">LSAA_1583</name>
</gene>
<dbReference type="GO" id="GO:0055037">
    <property type="term" value="C:recycling endosome"/>
    <property type="evidence" value="ECO:0007669"/>
    <property type="project" value="TreeGrafter"/>
</dbReference>
<comment type="similarity">
    <text evidence="1">Belongs to the DENND6 family.</text>
</comment>
<keyword evidence="3" id="KW-1133">Transmembrane helix</keyword>
<evidence type="ECO:0000256" key="3">
    <source>
        <dbReference type="SAM" id="Phobius"/>
    </source>
</evidence>
<keyword evidence="3" id="KW-0472">Membrane</keyword>
<dbReference type="InterPro" id="IPR037516">
    <property type="entry name" value="Tripartite_DENN"/>
</dbReference>
<dbReference type="Proteomes" id="UP000675881">
    <property type="component" value="Chromosome 1"/>
</dbReference>
<dbReference type="AlphaFoldDB" id="A0A7R8H077"/>
<keyword evidence="3" id="KW-0812">Transmembrane</keyword>
<evidence type="ECO:0000256" key="1">
    <source>
        <dbReference type="ARBA" id="ARBA00007159"/>
    </source>
</evidence>
<protein>
    <submittedName>
        <fullName evidence="4">Protein DENND6A,Protein DENND6B</fullName>
    </submittedName>
</protein>
<dbReference type="PANTHER" id="PTHR13677">
    <property type="entry name" value="LD41638P"/>
    <property type="match status" value="1"/>
</dbReference>
<proteinExistence type="inferred from homology"/>
<feature type="compositionally biased region" description="Basic and acidic residues" evidence="2">
    <location>
        <begin position="249"/>
        <end position="268"/>
    </location>
</feature>
<dbReference type="GO" id="GO:0005085">
    <property type="term" value="F:guanyl-nucleotide exchange factor activity"/>
    <property type="evidence" value="ECO:0007669"/>
    <property type="project" value="InterPro"/>
</dbReference>
<accession>A0A7R8H077</accession>
<feature type="transmembrane region" description="Helical" evidence="3">
    <location>
        <begin position="59"/>
        <end position="78"/>
    </location>
</feature>